<reference evidence="3" key="1">
    <citation type="journal article" date="2019" name="Int. J. Syst. Evol. Microbiol.">
        <title>The Global Catalogue of Microorganisms (GCM) 10K type strain sequencing project: providing services to taxonomists for standard genome sequencing and annotation.</title>
        <authorList>
            <consortium name="The Broad Institute Genomics Platform"/>
            <consortium name="The Broad Institute Genome Sequencing Center for Infectious Disease"/>
            <person name="Wu L."/>
            <person name="Ma J."/>
        </authorList>
    </citation>
    <scope>NUCLEOTIDE SEQUENCE [LARGE SCALE GENOMIC DNA]</scope>
    <source>
        <strain evidence="3">KCTC 32514</strain>
    </source>
</reference>
<evidence type="ECO:0000313" key="2">
    <source>
        <dbReference type="EMBL" id="MFD2915874.1"/>
    </source>
</evidence>
<feature type="domain" description="Glycosyltransferase 2-like" evidence="1">
    <location>
        <begin position="6"/>
        <end position="165"/>
    </location>
</feature>
<dbReference type="Gene3D" id="3.90.550.10">
    <property type="entry name" value="Spore Coat Polysaccharide Biosynthesis Protein SpsA, Chain A"/>
    <property type="match status" value="1"/>
</dbReference>
<dbReference type="InterPro" id="IPR050834">
    <property type="entry name" value="Glycosyltransf_2"/>
</dbReference>
<dbReference type="PANTHER" id="PTHR43685:SF2">
    <property type="entry name" value="GLYCOSYLTRANSFERASE 2-LIKE DOMAIN-CONTAINING PROTEIN"/>
    <property type="match status" value="1"/>
</dbReference>
<keyword evidence="3" id="KW-1185">Reference proteome</keyword>
<proteinExistence type="predicted"/>
<dbReference type="RefSeq" id="WP_194509241.1">
    <property type="nucleotide sequence ID" value="NZ_JADILU010000007.1"/>
</dbReference>
<dbReference type="Proteomes" id="UP001597548">
    <property type="component" value="Unassembled WGS sequence"/>
</dbReference>
<evidence type="ECO:0000313" key="3">
    <source>
        <dbReference type="Proteomes" id="UP001597548"/>
    </source>
</evidence>
<dbReference type="InterPro" id="IPR001173">
    <property type="entry name" value="Glyco_trans_2-like"/>
</dbReference>
<accession>A0ABW5ZSA6</accession>
<protein>
    <submittedName>
        <fullName evidence="2">Glycosyltransferase family 2 protein</fullName>
    </submittedName>
</protein>
<organism evidence="2 3">
    <name type="scientific">Psychroserpens luteus</name>
    <dbReference type="NCBI Taxonomy" id="1434066"/>
    <lineage>
        <taxon>Bacteria</taxon>
        <taxon>Pseudomonadati</taxon>
        <taxon>Bacteroidota</taxon>
        <taxon>Flavobacteriia</taxon>
        <taxon>Flavobacteriales</taxon>
        <taxon>Flavobacteriaceae</taxon>
        <taxon>Psychroserpens</taxon>
    </lineage>
</organism>
<dbReference type="SUPFAM" id="SSF53448">
    <property type="entry name" value="Nucleotide-diphospho-sugar transferases"/>
    <property type="match status" value="1"/>
</dbReference>
<dbReference type="PANTHER" id="PTHR43685">
    <property type="entry name" value="GLYCOSYLTRANSFERASE"/>
    <property type="match status" value="1"/>
</dbReference>
<dbReference type="InterPro" id="IPR029044">
    <property type="entry name" value="Nucleotide-diphossugar_trans"/>
</dbReference>
<gene>
    <name evidence="2" type="ORF">ACFS29_09505</name>
</gene>
<dbReference type="CDD" id="cd00761">
    <property type="entry name" value="Glyco_tranf_GTA_type"/>
    <property type="match status" value="1"/>
</dbReference>
<dbReference type="Pfam" id="PF00535">
    <property type="entry name" value="Glycos_transf_2"/>
    <property type="match status" value="1"/>
</dbReference>
<name>A0ABW5ZSA6_9FLAO</name>
<dbReference type="EMBL" id="JBHUOS010000008">
    <property type="protein sequence ID" value="MFD2915874.1"/>
    <property type="molecule type" value="Genomic_DNA"/>
</dbReference>
<evidence type="ECO:0000259" key="1">
    <source>
        <dbReference type="Pfam" id="PF00535"/>
    </source>
</evidence>
<sequence>MNPFISVIISVYNKEAYLEQTLNSVLKQSFTNFEVIIINDGSTDNSLKAIKQFKDSRIKIIDQDNHGASHARNQGLKIAKGDYIALLDGDDFWDEQFLETISDAISKNPDEAIFTTAIAHKYDNIVPVSYSFKMDKDIQILDYFEASQDHSILSGSSVVFKKSILNITGTFDETIKSGQDTDLWIRFGLHFPVVFINKVMVYYVYNTSSLSNTTVNLKDKSKFDKYIEEEKCNLNLKRFLDRNRFSLAILSTLNKDKSSYLFYRNSLSLENLSFKRKVLINSPRWFLKIVLKLKSLKGQKTYYQT</sequence>
<comment type="caution">
    <text evidence="2">The sequence shown here is derived from an EMBL/GenBank/DDBJ whole genome shotgun (WGS) entry which is preliminary data.</text>
</comment>